<accession>A0A9D2KI66</accession>
<dbReference type="CDD" id="cd00093">
    <property type="entry name" value="HTH_XRE"/>
    <property type="match status" value="1"/>
</dbReference>
<organism evidence="3 4">
    <name type="scientific">Candidatus Mediterraneibacter pullicola</name>
    <dbReference type="NCBI Taxonomy" id="2838682"/>
    <lineage>
        <taxon>Bacteria</taxon>
        <taxon>Bacillati</taxon>
        <taxon>Bacillota</taxon>
        <taxon>Clostridia</taxon>
        <taxon>Lachnospirales</taxon>
        <taxon>Lachnospiraceae</taxon>
        <taxon>Mediterraneibacter</taxon>
    </lineage>
</organism>
<protein>
    <submittedName>
        <fullName evidence="3">Helix-turn-helix domain-containing protein</fullName>
    </submittedName>
</protein>
<evidence type="ECO:0000313" key="3">
    <source>
        <dbReference type="EMBL" id="HJA05715.1"/>
    </source>
</evidence>
<name>A0A9D2KI66_9FIRM</name>
<feature type="domain" description="HTH cro/C1-type" evidence="2">
    <location>
        <begin position="33"/>
        <end position="87"/>
    </location>
</feature>
<dbReference type="PROSITE" id="PS50943">
    <property type="entry name" value="HTH_CROC1"/>
    <property type="match status" value="1"/>
</dbReference>
<dbReference type="SUPFAM" id="SSF47413">
    <property type="entry name" value="lambda repressor-like DNA-binding domains"/>
    <property type="match status" value="1"/>
</dbReference>
<dbReference type="Gene3D" id="1.10.260.40">
    <property type="entry name" value="lambda repressor-like DNA-binding domains"/>
    <property type="match status" value="1"/>
</dbReference>
<gene>
    <name evidence="3" type="ORF">H9798_00990</name>
</gene>
<dbReference type="SMART" id="SM00530">
    <property type="entry name" value="HTH_XRE"/>
    <property type="match status" value="1"/>
</dbReference>
<reference evidence="3" key="1">
    <citation type="journal article" date="2021" name="PeerJ">
        <title>Extensive microbial diversity within the chicken gut microbiome revealed by metagenomics and culture.</title>
        <authorList>
            <person name="Gilroy R."/>
            <person name="Ravi A."/>
            <person name="Getino M."/>
            <person name="Pursley I."/>
            <person name="Horton D.L."/>
            <person name="Alikhan N.F."/>
            <person name="Baker D."/>
            <person name="Gharbi K."/>
            <person name="Hall N."/>
            <person name="Watson M."/>
            <person name="Adriaenssens E.M."/>
            <person name="Foster-Nyarko E."/>
            <person name="Jarju S."/>
            <person name="Secka A."/>
            <person name="Antonio M."/>
            <person name="Oren A."/>
            <person name="Chaudhuri R.R."/>
            <person name="La Ragione R."/>
            <person name="Hildebrand F."/>
            <person name="Pallen M.J."/>
        </authorList>
    </citation>
    <scope>NUCLEOTIDE SEQUENCE</scope>
    <source>
        <strain evidence="3">ChiSjej2B20-11307</strain>
    </source>
</reference>
<comment type="caution">
    <text evidence="3">The sequence shown here is derived from an EMBL/GenBank/DDBJ whole genome shotgun (WGS) entry which is preliminary data.</text>
</comment>
<evidence type="ECO:0000256" key="1">
    <source>
        <dbReference type="ARBA" id="ARBA00023125"/>
    </source>
</evidence>
<dbReference type="Proteomes" id="UP000824223">
    <property type="component" value="Unassembled WGS sequence"/>
</dbReference>
<dbReference type="PANTHER" id="PTHR46558:SF11">
    <property type="entry name" value="HTH-TYPE TRANSCRIPTIONAL REGULATOR XRE"/>
    <property type="match status" value="1"/>
</dbReference>
<dbReference type="GO" id="GO:0003677">
    <property type="term" value="F:DNA binding"/>
    <property type="evidence" value="ECO:0007669"/>
    <property type="project" value="UniProtKB-KW"/>
</dbReference>
<dbReference type="EMBL" id="DXAK01000005">
    <property type="protein sequence ID" value="HJA05715.1"/>
    <property type="molecule type" value="Genomic_DNA"/>
</dbReference>
<dbReference type="PANTHER" id="PTHR46558">
    <property type="entry name" value="TRACRIPTIONAL REGULATORY PROTEIN-RELATED-RELATED"/>
    <property type="match status" value="1"/>
</dbReference>
<proteinExistence type="predicted"/>
<evidence type="ECO:0000259" key="2">
    <source>
        <dbReference type="PROSITE" id="PS50943"/>
    </source>
</evidence>
<keyword evidence="1" id="KW-0238">DNA-binding</keyword>
<dbReference type="Pfam" id="PF01381">
    <property type="entry name" value="HTH_3"/>
    <property type="match status" value="1"/>
</dbReference>
<dbReference type="InterPro" id="IPR001387">
    <property type="entry name" value="Cro/C1-type_HTH"/>
</dbReference>
<evidence type="ECO:0000313" key="4">
    <source>
        <dbReference type="Proteomes" id="UP000824223"/>
    </source>
</evidence>
<sequence>MDIKSFLPKLMIESEKQVSHAKDTMGNVLGENIKRLRKQRGIKQATLASALNIGRQTISAYECGITLPDIFLLIRIADYFGVSLDELTGRQKLIIPGEKE</sequence>
<dbReference type="AlphaFoldDB" id="A0A9D2KI66"/>
<dbReference type="InterPro" id="IPR010982">
    <property type="entry name" value="Lambda_DNA-bd_dom_sf"/>
</dbReference>
<reference evidence="3" key="2">
    <citation type="submission" date="2021-04" db="EMBL/GenBank/DDBJ databases">
        <authorList>
            <person name="Gilroy R."/>
        </authorList>
    </citation>
    <scope>NUCLEOTIDE SEQUENCE</scope>
    <source>
        <strain evidence="3">ChiSjej2B20-11307</strain>
    </source>
</reference>